<evidence type="ECO:0000313" key="3">
    <source>
        <dbReference type="Proteomes" id="UP001374535"/>
    </source>
</evidence>
<evidence type="ECO:0000256" key="1">
    <source>
        <dbReference type="SAM" id="MobiDB-lite"/>
    </source>
</evidence>
<feature type="compositionally biased region" description="Acidic residues" evidence="1">
    <location>
        <begin position="230"/>
        <end position="248"/>
    </location>
</feature>
<organism evidence="2 3">
    <name type="scientific">Vigna mungo</name>
    <name type="common">Black gram</name>
    <name type="synonym">Phaseolus mungo</name>
    <dbReference type="NCBI Taxonomy" id="3915"/>
    <lineage>
        <taxon>Eukaryota</taxon>
        <taxon>Viridiplantae</taxon>
        <taxon>Streptophyta</taxon>
        <taxon>Embryophyta</taxon>
        <taxon>Tracheophyta</taxon>
        <taxon>Spermatophyta</taxon>
        <taxon>Magnoliopsida</taxon>
        <taxon>eudicotyledons</taxon>
        <taxon>Gunneridae</taxon>
        <taxon>Pentapetalae</taxon>
        <taxon>rosids</taxon>
        <taxon>fabids</taxon>
        <taxon>Fabales</taxon>
        <taxon>Fabaceae</taxon>
        <taxon>Papilionoideae</taxon>
        <taxon>50 kb inversion clade</taxon>
        <taxon>NPAAA clade</taxon>
        <taxon>indigoferoid/millettioid clade</taxon>
        <taxon>Phaseoleae</taxon>
        <taxon>Vigna</taxon>
    </lineage>
</organism>
<feature type="compositionally biased region" description="Basic and acidic residues" evidence="1">
    <location>
        <begin position="14"/>
        <end position="56"/>
    </location>
</feature>
<sequence>MDTPTNNDKRNRKTYLDKKRENTMMLRERTFDNEPSRTNLPERKRNFQNEHQNELSKPVEKDFIEGLGPSVMDTSYYRRQTIILYPNSHCKLLLSLLHIAPHPNYNWDTLLPHSSIVGGGWLSSRQLQVGLSVCDDGVLVRDDDFHYRGGGYSMRSSTVALEAIGGAAVEALYCSVYIHFSLLEVAQSVRVSVGWFEVIHIVEFGKLAYLHGAICEALRFFPTMPYDDKPNEDDDDEEDEDEDHDDDD</sequence>
<gene>
    <name evidence="2" type="ORF">V8G54_006052</name>
</gene>
<accession>A0AAQ3P0F2</accession>
<proteinExistence type="predicted"/>
<dbReference type="Proteomes" id="UP001374535">
    <property type="component" value="Chromosome 2"/>
</dbReference>
<feature type="region of interest" description="Disordered" evidence="1">
    <location>
        <begin position="226"/>
        <end position="248"/>
    </location>
</feature>
<feature type="region of interest" description="Disordered" evidence="1">
    <location>
        <begin position="1"/>
        <end position="56"/>
    </location>
</feature>
<dbReference type="AlphaFoldDB" id="A0AAQ3P0F2"/>
<protein>
    <submittedName>
        <fullName evidence="2">Uncharacterized protein</fullName>
    </submittedName>
</protein>
<evidence type="ECO:0000313" key="2">
    <source>
        <dbReference type="EMBL" id="WVZ18730.1"/>
    </source>
</evidence>
<dbReference type="EMBL" id="CP144699">
    <property type="protein sequence ID" value="WVZ18730.1"/>
    <property type="molecule type" value="Genomic_DNA"/>
</dbReference>
<name>A0AAQ3P0F2_VIGMU</name>
<keyword evidence="3" id="KW-1185">Reference proteome</keyword>
<reference evidence="2 3" key="1">
    <citation type="journal article" date="2023" name="Life. Sci Alliance">
        <title>Evolutionary insights into 3D genome organization and epigenetic landscape of Vigna mungo.</title>
        <authorList>
            <person name="Junaid A."/>
            <person name="Singh B."/>
            <person name="Bhatia S."/>
        </authorList>
    </citation>
    <scope>NUCLEOTIDE SEQUENCE [LARGE SCALE GENOMIC DNA]</scope>
    <source>
        <strain evidence="2">Urdbean</strain>
    </source>
</reference>